<gene>
    <name evidence="1" type="primary">ABCA4_2</name>
    <name evidence="1" type="ORF">K3G42_015331</name>
</gene>
<proteinExistence type="predicted"/>
<name>A0ACB8F4D5_9SAUR</name>
<sequence>MLSSNLPTVLDINAPGVDLRLWGQILSNVSQAVRQLVRRPSVQDLLSILRPLLQNGEPGSLRQLMSILSDLLCGYPEGGGSRILSFNWYEDNNYKAFLGVDSTKKKSVYFYDNTTTPFCNALIQNMESNTITKIAWNAVKPLLMGKILYTPDSPAVQEILENANSTFEELERLRLITDAWKEVGPQVWNFFESSVQMNMIRDTLQNPTVKGFLNEQLSSEGLTAEDVINFLHNGPERKRGGTVNFDWRNVFSVINRVLNTINQYLECLTLDKFEGYADETQLIHRAIYLLDENKFWAAVVFPNLNMETNQLPAHVKYKIRMDIDAVEKTNKIKDRYWDPGPRADPVDDLRYIWGGFAYLQDMIEHGIIKSQTSAEVPSGIYLQQMPYPCFVDDVFMITLNRSFPIFMVLAWIYSVSMIVKSIVLEKEMRLKEAMKNRGVTNGVIWFTWFLDSFIIMAVSTFLLTALITYGKVLQYSNPCLLFLFLLTFTTASIMQCFLLSAFFSKANLAAACSGVIYFTLYLPHIVCFAWQDRLTVNIKIIVSLLSPVAFGFGTEYLSRYEEQGLGLQWNNIQNSPLDGDQYSFLFSMEMMLFDAFIYGLFAWYLDNVFPEYLPPQQAAIKGKEFLYALEQCYKGA</sequence>
<keyword evidence="2" id="KW-1185">Reference proteome</keyword>
<protein>
    <submittedName>
        <fullName evidence="1">Retinal-specific ATP-binding cassette transporter</fullName>
    </submittedName>
</protein>
<dbReference type="EMBL" id="CM037618">
    <property type="protein sequence ID" value="KAH7999600.1"/>
    <property type="molecule type" value="Genomic_DNA"/>
</dbReference>
<evidence type="ECO:0000313" key="2">
    <source>
        <dbReference type="Proteomes" id="UP000827872"/>
    </source>
</evidence>
<keyword evidence="1" id="KW-0547">Nucleotide-binding</keyword>
<keyword evidence="1" id="KW-0067">ATP-binding</keyword>
<comment type="caution">
    <text evidence="1">The sequence shown here is derived from an EMBL/GenBank/DDBJ whole genome shotgun (WGS) entry which is preliminary data.</text>
</comment>
<organism evidence="1 2">
    <name type="scientific">Sphaerodactylus townsendi</name>
    <dbReference type="NCBI Taxonomy" id="933632"/>
    <lineage>
        <taxon>Eukaryota</taxon>
        <taxon>Metazoa</taxon>
        <taxon>Chordata</taxon>
        <taxon>Craniata</taxon>
        <taxon>Vertebrata</taxon>
        <taxon>Euteleostomi</taxon>
        <taxon>Lepidosauria</taxon>
        <taxon>Squamata</taxon>
        <taxon>Bifurcata</taxon>
        <taxon>Gekkota</taxon>
        <taxon>Sphaerodactylidae</taxon>
        <taxon>Sphaerodactylus</taxon>
    </lineage>
</organism>
<evidence type="ECO:0000313" key="1">
    <source>
        <dbReference type="EMBL" id="KAH7999600.1"/>
    </source>
</evidence>
<dbReference type="Proteomes" id="UP000827872">
    <property type="component" value="Linkage Group LG05"/>
</dbReference>
<accession>A0ACB8F4D5</accession>
<reference evidence="1" key="1">
    <citation type="submission" date="2021-08" db="EMBL/GenBank/DDBJ databases">
        <title>The first chromosome-level gecko genome reveals the dynamic sex chromosomes of Neotropical dwarf geckos (Sphaerodactylidae: Sphaerodactylus).</title>
        <authorList>
            <person name="Pinto B.J."/>
            <person name="Keating S.E."/>
            <person name="Gamble T."/>
        </authorList>
    </citation>
    <scope>NUCLEOTIDE SEQUENCE</scope>
    <source>
        <strain evidence="1">TG3544</strain>
    </source>
</reference>